<evidence type="ECO:0000313" key="3">
    <source>
        <dbReference type="Proteomes" id="UP000007879"/>
    </source>
</evidence>
<evidence type="ECO:0000259" key="1">
    <source>
        <dbReference type="Pfam" id="PF24764"/>
    </source>
</evidence>
<accession>A0AAN0JRW9</accession>
<name>A0AAN0JRW9_AMPQE</name>
<protein>
    <recommendedName>
        <fullName evidence="1">Integrase core domain-containing protein</fullName>
    </recommendedName>
</protein>
<dbReference type="GeneID" id="109587820"/>
<dbReference type="InterPro" id="IPR036397">
    <property type="entry name" value="RNaseH_sf"/>
</dbReference>
<dbReference type="SUPFAM" id="SSF53098">
    <property type="entry name" value="Ribonuclease H-like"/>
    <property type="match status" value="1"/>
</dbReference>
<dbReference type="Pfam" id="PF24764">
    <property type="entry name" value="rva_4"/>
    <property type="match status" value="2"/>
</dbReference>
<dbReference type="InterPro" id="IPR058913">
    <property type="entry name" value="Integrase_dom_put"/>
</dbReference>
<proteinExistence type="predicted"/>
<reference evidence="2" key="2">
    <citation type="submission" date="2024-06" db="UniProtKB">
        <authorList>
            <consortium name="EnsemblMetazoa"/>
        </authorList>
    </citation>
    <scope>IDENTIFICATION</scope>
</reference>
<dbReference type="InterPro" id="IPR012337">
    <property type="entry name" value="RNaseH-like_sf"/>
</dbReference>
<feature type="domain" description="Integrase core" evidence="1">
    <location>
        <begin position="234"/>
        <end position="304"/>
    </location>
</feature>
<dbReference type="PANTHER" id="PTHR46791">
    <property type="entry name" value="EXPRESSED PROTEIN"/>
    <property type="match status" value="1"/>
</dbReference>
<dbReference type="Gene3D" id="3.30.420.10">
    <property type="entry name" value="Ribonuclease H-like superfamily/Ribonuclease H"/>
    <property type="match status" value="1"/>
</dbReference>
<dbReference type="GO" id="GO:0003676">
    <property type="term" value="F:nucleic acid binding"/>
    <property type="evidence" value="ECO:0007669"/>
    <property type="project" value="InterPro"/>
</dbReference>
<evidence type="ECO:0000313" key="2">
    <source>
        <dbReference type="EnsemblMetazoa" id="XP_019859602.1"/>
    </source>
</evidence>
<organism evidence="2 3">
    <name type="scientific">Amphimedon queenslandica</name>
    <name type="common">Sponge</name>
    <dbReference type="NCBI Taxonomy" id="400682"/>
    <lineage>
        <taxon>Eukaryota</taxon>
        <taxon>Metazoa</taxon>
        <taxon>Porifera</taxon>
        <taxon>Demospongiae</taxon>
        <taxon>Heteroscleromorpha</taxon>
        <taxon>Haplosclerida</taxon>
        <taxon>Niphatidae</taxon>
        <taxon>Amphimedon</taxon>
    </lineage>
</organism>
<feature type="domain" description="Integrase core" evidence="1">
    <location>
        <begin position="305"/>
        <end position="367"/>
    </location>
</feature>
<dbReference type="RefSeq" id="XP_019859602.1">
    <property type="nucleotide sequence ID" value="XM_020004043.1"/>
</dbReference>
<sequence>MPRPLPNNKMAVAESRDWDAYFAAVASFLIESERQYGVCNDQYTNYALEQLEFLQVTCRTLIRVVSQQTLGTISALLLDLLSCLTTLRSRWQSYSDTITTHQTRIFRPLLYSGMPGRPRFDVSRDEIEYLRSLFFSWSEIAALIGISRSTLYRRRVELDLINDPTSHLNDTELASFVAEMQLTSPNIGQSLVIGKLRSLGYRVSRERVRNTLRLNNPLTSALRWPGIMTHRRPYSVPGPNSLWHIDGHHKLIRWRFVTHAGIDGFSRMIVYLKCSTNNYASTVLEEFMKATEKFNLPSRVRSDQEEQHMLDPMNEHHLFSLHYVYLPRINRALSEFRESWNHHEIRTANHKSPHQLFVSGMILLRHTRQVAIDFFNNVNDLYGIDEDEPEPIQDGNIAVPRVNFTSSPHTMQQLHTLVDPLQASESYGIDLYEQTLAFIEQNV</sequence>
<dbReference type="EnsemblMetazoa" id="XM_020004043.1">
    <property type="protein sequence ID" value="XP_019859602.1"/>
    <property type="gene ID" value="LOC109587820"/>
</dbReference>
<reference evidence="3" key="1">
    <citation type="journal article" date="2010" name="Nature">
        <title>The Amphimedon queenslandica genome and the evolution of animal complexity.</title>
        <authorList>
            <person name="Srivastava M."/>
            <person name="Simakov O."/>
            <person name="Chapman J."/>
            <person name="Fahey B."/>
            <person name="Gauthier M.E."/>
            <person name="Mitros T."/>
            <person name="Richards G.S."/>
            <person name="Conaco C."/>
            <person name="Dacre M."/>
            <person name="Hellsten U."/>
            <person name="Larroux C."/>
            <person name="Putnam N.H."/>
            <person name="Stanke M."/>
            <person name="Adamska M."/>
            <person name="Darling A."/>
            <person name="Degnan S.M."/>
            <person name="Oakley T.H."/>
            <person name="Plachetzki D.C."/>
            <person name="Zhai Y."/>
            <person name="Adamski M."/>
            <person name="Calcino A."/>
            <person name="Cummins S.F."/>
            <person name="Goodstein D.M."/>
            <person name="Harris C."/>
            <person name="Jackson D.J."/>
            <person name="Leys S.P."/>
            <person name="Shu S."/>
            <person name="Woodcroft B.J."/>
            <person name="Vervoort M."/>
            <person name="Kosik K.S."/>
            <person name="Manning G."/>
            <person name="Degnan B.M."/>
            <person name="Rokhsar D.S."/>
        </authorList>
    </citation>
    <scope>NUCLEOTIDE SEQUENCE [LARGE SCALE GENOMIC DNA]</scope>
</reference>
<dbReference type="AlphaFoldDB" id="A0AAN0JRW9"/>
<dbReference type="PANTHER" id="PTHR46791:SF5">
    <property type="entry name" value="CLR5 DOMAIN-CONTAINING PROTEIN-RELATED"/>
    <property type="match status" value="1"/>
</dbReference>
<keyword evidence="3" id="KW-1185">Reference proteome</keyword>
<dbReference type="Proteomes" id="UP000007879">
    <property type="component" value="Unassembled WGS sequence"/>
</dbReference>